<name>A0A1D3DAG8_9EIME</name>
<evidence type="ECO:0000313" key="2">
    <source>
        <dbReference type="EMBL" id="OEH80441.1"/>
    </source>
</evidence>
<dbReference type="Proteomes" id="UP000095192">
    <property type="component" value="Unassembled WGS sequence"/>
</dbReference>
<dbReference type="AlphaFoldDB" id="A0A1D3DAG8"/>
<sequence length="66" mass="7051">MGGSPTGEKELRVRRCGSATPLRRLLNAALPLKRRQRPPSRGGKADGAAAQTACRVFAGVLFCRES</sequence>
<evidence type="ECO:0000256" key="1">
    <source>
        <dbReference type="SAM" id="MobiDB-lite"/>
    </source>
</evidence>
<comment type="caution">
    <text evidence="2">The sequence shown here is derived from an EMBL/GenBank/DDBJ whole genome shotgun (WGS) entry which is preliminary data.</text>
</comment>
<dbReference type="EMBL" id="JROU02000076">
    <property type="protein sequence ID" value="OEH80441.1"/>
    <property type="molecule type" value="Genomic_DNA"/>
</dbReference>
<feature type="region of interest" description="Disordered" evidence="1">
    <location>
        <begin position="29"/>
        <end position="49"/>
    </location>
</feature>
<reference evidence="2 3" key="1">
    <citation type="journal article" date="2016" name="BMC Genomics">
        <title>Comparative genomics reveals Cyclospora cayetanensis possesses coccidia-like metabolism and invasion components but unique surface antigens.</title>
        <authorList>
            <person name="Liu S."/>
            <person name="Wang L."/>
            <person name="Zheng H."/>
            <person name="Xu Z."/>
            <person name="Roellig D.M."/>
            <person name="Li N."/>
            <person name="Frace M.A."/>
            <person name="Tang K."/>
            <person name="Arrowood M.J."/>
            <person name="Moss D.M."/>
            <person name="Zhang L."/>
            <person name="Feng Y."/>
            <person name="Xiao L."/>
        </authorList>
    </citation>
    <scope>NUCLEOTIDE SEQUENCE [LARGE SCALE GENOMIC DNA]</scope>
    <source>
        <strain evidence="2 3">CHN_HEN01</strain>
    </source>
</reference>
<organism evidence="2 3">
    <name type="scientific">Cyclospora cayetanensis</name>
    <dbReference type="NCBI Taxonomy" id="88456"/>
    <lineage>
        <taxon>Eukaryota</taxon>
        <taxon>Sar</taxon>
        <taxon>Alveolata</taxon>
        <taxon>Apicomplexa</taxon>
        <taxon>Conoidasida</taxon>
        <taxon>Coccidia</taxon>
        <taxon>Eucoccidiorida</taxon>
        <taxon>Eimeriorina</taxon>
        <taxon>Eimeriidae</taxon>
        <taxon>Cyclospora</taxon>
    </lineage>
</organism>
<proteinExistence type="predicted"/>
<dbReference type="VEuPathDB" id="ToxoDB:cyc_03152"/>
<evidence type="ECO:0000313" key="3">
    <source>
        <dbReference type="Proteomes" id="UP000095192"/>
    </source>
</evidence>
<dbReference type="InParanoid" id="A0A1D3DAG8"/>
<gene>
    <name evidence="2" type="ORF">cyc_03152</name>
</gene>
<keyword evidence="3" id="KW-1185">Reference proteome</keyword>
<protein>
    <submittedName>
        <fullName evidence="2">Uncharacterized protein</fullName>
    </submittedName>
</protein>
<accession>A0A1D3DAG8</accession>